<dbReference type="Gene3D" id="2.40.128.720">
    <property type="match status" value="3"/>
</dbReference>
<dbReference type="InterPro" id="IPR026444">
    <property type="entry name" value="Secre_tail"/>
</dbReference>
<evidence type="ECO:0000256" key="1">
    <source>
        <dbReference type="ARBA" id="ARBA00022729"/>
    </source>
</evidence>
<protein>
    <submittedName>
        <fullName evidence="3">T9SS type A sorting domain-containing protein</fullName>
    </submittedName>
</protein>
<keyword evidence="1" id="KW-0732">Signal</keyword>
<organism evidence="3 4">
    <name type="scientific">Flavobacterium luteum</name>
    <dbReference type="NCBI Taxonomy" id="2026654"/>
    <lineage>
        <taxon>Bacteria</taxon>
        <taxon>Pseudomonadati</taxon>
        <taxon>Bacteroidota</taxon>
        <taxon>Flavobacteriia</taxon>
        <taxon>Flavobacteriales</taxon>
        <taxon>Flavobacteriaceae</taxon>
        <taxon>Flavobacterium</taxon>
    </lineage>
</organism>
<accession>A0A7J5AHV7</accession>
<dbReference type="AlphaFoldDB" id="A0A7J5AHV7"/>
<evidence type="ECO:0000259" key="2">
    <source>
        <dbReference type="Pfam" id="PF18962"/>
    </source>
</evidence>
<name>A0A7J5AHV7_9FLAO</name>
<dbReference type="Proteomes" id="UP000490922">
    <property type="component" value="Unassembled WGS sequence"/>
</dbReference>
<evidence type="ECO:0000313" key="3">
    <source>
        <dbReference type="EMBL" id="KAB1157100.1"/>
    </source>
</evidence>
<proteinExistence type="predicted"/>
<dbReference type="Pfam" id="PF18962">
    <property type="entry name" value="Por_Secre_tail"/>
    <property type="match status" value="1"/>
</dbReference>
<evidence type="ECO:0000313" key="4">
    <source>
        <dbReference type="Proteomes" id="UP000490922"/>
    </source>
</evidence>
<dbReference type="EMBL" id="WAEM01000002">
    <property type="protein sequence ID" value="KAB1157100.1"/>
    <property type="molecule type" value="Genomic_DNA"/>
</dbReference>
<reference evidence="3 4" key="1">
    <citation type="submission" date="2019-09" db="EMBL/GenBank/DDBJ databases">
        <title>Flavobacterium sp. nov., isolated from glacier ice.</title>
        <authorList>
            <person name="Liu Q."/>
        </authorList>
    </citation>
    <scope>NUCLEOTIDE SEQUENCE [LARGE SCALE GENOMIC DNA]</scope>
    <source>
        <strain evidence="3 4">NBRC 112527</strain>
    </source>
</reference>
<dbReference type="OrthoDB" id="1491720at2"/>
<keyword evidence="4" id="KW-1185">Reference proteome</keyword>
<comment type="caution">
    <text evidence="3">The sequence shown here is derived from an EMBL/GenBank/DDBJ whole genome shotgun (WGS) entry which is preliminary data.</text>
</comment>
<gene>
    <name evidence="3" type="ORF">F6464_07080</name>
</gene>
<feature type="domain" description="Secretion system C-terminal sorting" evidence="2">
    <location>
        <begin position="319"/>
        <end position="387"/>
    </location>
</feature>
<dbReference type="RefSeq" id="WP_151107093.1">
    <property type="nucleotide sequence ID" value="NZ_WAEM01000002.1"/>
</dbReference>
<sequence length="389" mass="44370">MKKITLFMLIVFTITLQGQNKLLSSVTQYLDVNNVWQNGQGSNYEYDSNNNLISETSLSFWQTNSWQISSKDSYTYNASNKVLVNIYQNWNATTNKLENSDKRLNTYTNGNITESIIQNWNTSNSSWTNSRKNTLTWNSKNMPDSGLFYNWDGSQWAPATRLTITNNANNKITSLLFEKWDGANWVNSEKDLRTYNGNNQLITDREASWDDFNANWKVTNQTDYVLDANGNVTSETYTNATDNTQNNIRNYTYDTSSLMSSFVNPFNDKDGTDYLSQNPHVNKVLGYTNSKYGTTTYNYSNTIVLGTEKNEIAKATICVFPNPAKDFLTIQNASNYKIDKVIVSDVSGKTILQQNQNTNQVDVQNLAKGMYLIQAFSGKEKFVSKFIKE</sequence>
<dbReference type="NCBIfam" id="TIGR04183">
    <property type="entry name" value="Por_Secre_tail"/>
    <property type="match status" value="1"/>
</dbReference>